<gene>
    <name evidence="4" type="ORF">B0H16DRAFT_337820</name>
</gene>
<dbReference type="GO" id="GO:0000981">
    <property type="term" value="F:DNA-binding transcription factor activity, RNA polymerase II-specific"/>
    <property type="evidence" value="ECO:0007669"/>
    <property type="project" value="InterPro"/>
</dbReference>
<proteinExistence type="predicted"/>
<evidence type="ECO:0000313" key="5">
    <source>
        <dbReference type="Proteomes" id="UP001215598"/>
    </source>
</evidence>
<dbReference type="PROSITE" id="PS50048">
    <property type="entry name" value="ZN2_CY6_FUNGAL_2"/>
    <property type="match status" value="1"/>
</dbReference>
<dbReference type="InterPro" id="IPR001138">
    <property type="entry name" value="Zn2Cys6_DnaBD"/>
</dbReference>
<dbReference type="Pfam" id="PF00172">
    <property type="entry name" value="Zn_clus"/>
    <property type="match status" value="1"/>
</dbReference>
<dbReference type="Gene3D" id="4.10.240.10">
    <property type="entry name" value="Zn(2)-C6 fungal-type DNA-binding domain"/>
    <property type="match status" value="1"/>
</dbReference>
<dbReference type="SUPFAM" id="SSF57701">
    <property type="entry name" value="Zn2/Cys6 DNA-binding domain"/>
    <property type="match status" value="1"/>
</dbReference>
<evidence type="ECO:0000256" key="1">
    <source>
        <dbReference type="ARBA" id="ARBA00023242"/>
    </source>
</evidence>
<reference evidence="4" key="1">
    <citation type="submission" date="2023-03" db="EMBL/GenBank/DDBJ databases">
        <title>Massive genome expansion in bonnet fungi (Mycena s.s.) driven by repeated elements and novel gene families across ecological guilds.</title>
        <authorList>
            <consortium name="Lawrence Berkeley National Laboratory"/>
            <person name="Harder C.B."/>
            <person name="Miyauchi S."/>
            <person name="Viragh M."/>
            <person name="Kuo A."/>
            <person name="Thoen E."/>
            <person name="Andreopoulos B."/>
            <person name="Lu D."/>
            <person name="Skrede I."/>
            <person name="Drula E."/>
            <person name="Henrissat B."/>
            <person name="Morin E."/>
            <person name="Kohler A."/>
            <person name="Barry K."/>
            <person name="LaButti K."/>
            <person name="Morin E."/>
            <person name="Salamov A."/>
            <person name="Lipzen A."/>
            <person name="Mereny Z."/>
            <person name="Hegedus B."/>
            <person name="Baldrian P."/>
            <person name="Stursova M."/>
            <person name="Weitz H."/>
            <person name="Taylor A."/>
            <person name="Grigoriev I.V."/>
            <person name="Nagy L.G."/>
            <person name="Martin F."/>
            <person name="Kauserud H."/>
        </authorList>
    </citation>
    <scope>NUCLEOTIDE SEQUENCE</scope>
    <source>
        <strain evidence="4">CBHHK182m</strain>
    </source>
</reference>
<keyword evidence="1" id="KW-0539">Nucleus</keyword>
<protein>
    <recommendedName>
        <fullName evidence="3">Zn(2)-C6 fungal-type domain-containing protein</fullName>
    </recommendedName>
</protein>
<dbReference type="CDD" id="cd00067">
    <property type="entry name" value="GAL4"/>
    <property type="match status" value="1"/>
</dbReference>
<dbReference type="InterPro" id="IPR050797">
    <property type="entry name" value="Carb_Metab_Trans_Reg"/>
</dbReference>
<comment type="caution">
    <text evidence="4">The sequence shown here is derived from an EMBL/GenBank/DDBJ whole genome shotgun (WGS) entry which is preliminary data.</text>
</comment>
<organism evidence="4 5">
    <name type="scientific">Mycena metata</name>
    <dbReference type="NCBI Taxonomy" id="1033252"/>
    <lineage>
        <taxon>Eukaryota</taxon>
        <taxon>Fungi</taxon>
        <taxon>Dikarya</taxon>
        <taxon>Basidiomycota</taxon>
        <taxon>Agaricomycotina</taxon>
        <taxon>Agaricomycetes</taxon>
        <taxon>Agaricomycetidae</taxon>
        <taxon>Agaricales</taxon>
        <taxon>Marasmiineae</taxon>
        <taxon>Mycenaceae</taxon>
        <taxon>Mycena</taxon>
    </lineage>
</organism>
<dbReference type="EMBL" id="JARKIB010000021">
    <property type="protein sequence ID" value="KAJ7767801.1"/>
    <property type="molecule type" value="Genomic_DNA"/>
</dbReference>
<feature type="domain" description="Zn(2)-C6 fungal-type" evidence="3">
    <location>
        <begin position="20"/>
        <end position="54"/>
    </location>
</feature>
<dbReference type="PROSITE" id="PS00463">
    <property type="entry name" value="ZN2_CY6_FUNGAL_1"/>
    <property type="match status" value="1"/>
</dbReference>
<dbReference type="InterPro" id="IPR036864">
    <property type="entry name" value="Zn2-C6_fun-type_DNA-bd_sf"/>
</dbReference>
<evidence type="ECO:0000259" key="3">
    <source>
        <dbReference type="PROSITE" id="PS50048"/>
    </source>
</evidence>
<dbReference type="GO" id="GO:0008270">
    <property type="term" value="F:zinc ion binding"/>
    <property type="evidence" value="ECO:0007669"/>
    <property type="project" value="InterPro"/>
</dbReference>
<keyword evidence="5" id="KW-1185">Reference proteome</keyword>
<name>A0AAD7JN97_9AGAR</name>
<feature type="compositionally biased region" description="Polar residues" evidence="2">
    <location>
        <begin position="77"/>
        <end position="86"/>
    </location>
</feature>
<dbReference type="Proteomes" id="UP001215598">
    <property type="component" value="Unassembled WGS sequence"/>
</dbReference>
<dbReference type="PANTHER" id="PTHR31668">
    <property type="entry name" value="GLUCOSE TRANSPORT TRANSCRIPTION REGULATOR RGT1-RELATED-RELATED"/>
    <property type="match status" value="1"/>
</dbReference>
<dbReference type="AlphaFoldDB" id="A0AAD7JN97"/>
<dbReference type="SMART" id="SM00066">
    <property type="entry name" value="GAL4"/>
    <property type="match status" value="1"/>
</dbReference>
<accession>A0AAD7JN97</accession>
<feature type="region of interest" description="Disordered" evidence="2">
    <location>
        <begin position="59"/>
        <end position="151"/>
    </location>
</feature>
<evidence type="ECO:0000313" key="4">
    <source>
        <dbReference type="EMBL" id="KAJ7767801.1"/>
    </source>
</evidence>
<sequence length="237" mass="25384">MSSSSTPSNPFMKRRRAYVACAQCRKRKIKCVSVSEVDYRPCTRCAAKGLKCEYFAVPEDDNPSQADTPPPEFQAAHHSQQGWNPQPITPPSAGINEYLSGSSSSRRAGRGGTVPPPTGVPRYPYQPKSTTHSGTAAPSRTGQAPPTSAQHAAYPHGYASVQQQPHHRAAAPQYSGYPNTTPYQNPGNVQASFGNYDPNYGHPYVPQQSGGPPYSWPGAIQCMCAPGPCYCGANLNG</sequence>
<evidence type="ECO:0000256" key="2">
    <source>
        <dbReference type="SAM" id="MobiDB-lite"/>
    </source>
</evidence>
<feature type="compositionally biased region" description="Polar residues" evidence="2">
    <location>
        <begin position="127"/>
        <end position="150"/>
    </location>
</feature>